<keyword evidence="5" id="KW-0067">ATP-binding</keyword>
<keyword evidence="4 7" id="KW-0418">Kinase</keyword>
<evidence type="ECO:0000313" key="7">
    <source>
        <dbReference type="EMBL" id="MEQ2188891.1"/>
    </source>
</evidence>
<dbReference type="SUPFAM" id="SSF56112">
    <property type="entry name" value="Protein kinase-like (PK-like)"/>
    <property type="match status" value="1"/>
</dbReference>
<evidence type="ECO:0000256" key="5">
    <source>
        <dbReference type="ARBA" id="ARBA00022840"/>
    </source>
</evidence>
<accession>A0ABV0PZG8</accession>
<feature type="domain" description="Protein kinase" evidence="6">
    <location>
        <begin position="1"/>
        <end position="91"/>
    </location>
</feature>
<comment type="caution">
    <text evidence="7">The sequence shown here is derived from an EMBL/GenBank/DDBJ whole genome shotgun (WGS) entry which is preliminary data.</text>
</comment>
<dbReference type="GO" id="GO:0016301">
    <property type="term" value="F:kinase activity"/>
    <property type="evidence" value="ECO:0007669"/>
    <property type="project" value="UniProtKB-KW"/>
</dbReference>
<dbReference type="Pfam" id="PF00069">
    <property type="entry name" value="Pkinase"/>
    <property type="match status" value="1"/>
</dbReference>
<organism evidence="7 8">
    <name type="scientific">Goodea atripinnis</name>
    <dbReference type="NCBI Taxonomy" id="208336"/>
    <lineage>
        <taxon>Eukaryota</taxon>
        <taxon>Metazoa</taxon>
        <taxon>Chordata</taxon>
        <taxon>Craniata</taxon>
        <taxon>Vertebrata</taxon>
        <taxon>Euteleostomi</taxon>
        <taxon>Actinopterygii</taxon>
        <taxon>Neopterygii</taxon>
        <taxon>Teleostei</taxon>
        <taxon>Neoteleostei</taxon>
        <taxon>Acanthomorphata</taxon>
        <taxon>Ovalentaria</taxon>
        <taxon>Atherinomorphae</taxon>
        <taxon>Cyprinodontiformes</taxon>
        <taxon>Goodeidae</taxon>
        <taxon>Goodea</taxon>
    </lineage>
</organism>
<comment type="similarity">
    <text evidence="1">Belongs to the protein kinase superfamily. STE Ser/Thr protein kinase family. STE20 subfamily.</text>
</comment>
<keyword evidence="8" id="KW-1185">Reference proteome</keyword>
<reference evidence="7 8" key="1">
    <citation type="submission" date="2021-06" db="EMBL/GenBank/DDBJ databases">
        <authorList>
            <person name="Palmer J.M."/>
        </authorList>
    </citation>
    <scope>NUCLEOTIDE SEQUENCE [LARGE SCALE GENOMIC DNA]</scope>
    <source>
        <strain evidence="7 8">GA_2019</strain>
        <tissue evidence="7">Muscle</tissue>
    </source>
</reference>
<evidence type="ECO:0000256" key="1">
    <source>
        <dbReference type="ARBA" id="ARBA00008874"/>
    </source>
</evidence>
<evidence type="ECO:0000256" key="4">
    <source>
        <dbReference type="ARBA" id="ARBA00022777"/>
    </source>
</evidence>
<dbReference type="EMBL" id="JAHRIO010091719">
    <property type="protein sequence ID" value="MEQ2188891.1"/>
    <property type="molecule type" value="Genomic_DNA"/>
</dbReference>
<evidence type="ECO:0000256" key="2">
    <source>
        <dbReference type="ARBA" id="ARBA00022527"/>
    </source>
</evidence>
<gene>
    <name evidence="7" type="primary">MAP4K5_2</name>
    <name evidence="7" type="ORF">GOODEAATRI_019635</name>
</gene>
<name>A0ABV0PZG8_9TELE</name>
<keyword evidence="3" id="KW-0547">Nucleotide-binding</keyword>
<dbReference type="Proteomes" id="UP001476798">
    <property type="component" value="Unassembled WGS sequence"/>
</dbReference>
<dbReference type="PANTHER" id="PTHR48012:SF15">
    <property type="entry name" value="MITOGEN-ACTIVATED PROTEIN KINASE KINASE KINASE KINASE 1"/>
    <property type="match status" value="1"/>
</dbReference>
<dbReference type="Gene3D" id="1.10.510.10">
    <property type="entry name" value="Transferase(Phosphotransferase) domain 1"/>
    <property type="match status" value="1"/>
</dbReference>
<evidence type="ECO:0000256" key="3">
    <source>
        <dbReference type="ARBA" id="ARBA00022741"/>
    </source>
</evidence>
<proteinExistence type="inferred from homology"/>
<dbReference type="InterPro" id="IPR000719">
    <property type="entry name" value="Prot_kinase_dom"/>
</dbReference>
<sequence length="91" mass="10379">ANKLWICMEFCGGGSLQDIYHVTGPLSESQIAYICREMLQGLDYLHAQKKIHRDIKVSTSTVLFTLTLFLQTSDKTLRLKPWFSAVAESRE</sequence>
<evidence type="ECO:0000313" key="8">
    <source>
        <dbReference type="Proteomes" id="UP001476798"/>
    </source>
</evidence>
<feature type="non-terminal residue" evidence="7">
    <location>
        <position position="1"/>
    </location>
</feature>
<evidence type="ECO:0000259" key="6">
    <source>
        <dbReference type="PROSITE" id="PS50011"/>
    </source>
</evidence>
<dbReference type="InterPro" id="IPR011009">
    <property type="entry name" value="Kinase-like_dom_sf"/>
</dbReference>
<dbReference type="PANTHER" id="PTHR48012">
    <property type="entry name" value="STERILE20-LIKE KINASE, ISOFORM B-RELATED"/>
    <property type="match status" value="1"/>
</dbReference>
<dbReference type="PROSITE" id="PS50011">
    <property type="entry name" value="PROTEIN_KINASE_DOM"/>
    <property type="match status" value="1"/>
</dbReference>
<protein>
    <submittedName>
        <fullName evidence="7">Mitogen-activated protein kinase kinase kinase kinase 5</fullName>
    </submittedName>
</protein>
<dbReference type="InterPro" id="IPR050629">
    <property type="entry name" value="STE20/SPS1-PAK"/>
</dbReference>
<keyword evidence="2" id="KW-0723">Serine/threonine-protein kinase</keyword>
<keyword evidence="4 7" id="KW-0808">Transferase</keyword>